<dbReference type="InterPro" id="IPR036965">
    <property type="entry name" value="Terpene_synth_N_sf"/>
</dbReference>
<evidence type="ECO:0000313" key="1">
    <source>
        <dbReference type="EMBL" id="KAK9285688.1"/>
    </source>
</evidence>
<accession>A0AAP0RWG1</accession>
<comment type="caution">
    <text evidence="1">The sequence shown here is derived from an EMBL/GenBank/DDBJ whole genome shotgun (WGS) entry which is preliminary data.</text>
</comment>
<name>A0AAP0RWG1_LIQFO</name>
<dbReference type="SUPFAM" id="SSF48239">
    <property type="entry name" value="Terpenoid cyclases/Protein prenyltransferases"/>
    <property type="match status" value="1"/>
</dbReference>
<organism evidence="1 2">
    <name type="scientific">Liquidambar formosana</name>
    <name type="common">Formosan gum</name>
    <dbReference type="NCBI Taxonomy" id="63359"/>
    <lineage>
        <taxon>Eukaryota</taxon>
        <taxon>Viridiplantae</taxon>
        <taxon>Streptophyta</taxon>
        <taxon>Embryophyta</taxon>
        <taxon>Tracheophyta</taxon>
        <taxon>Spermatophyta</taxon>
        <taxon>Magnoliopsida</taxon>
        <taxon>eudicotyledons</taxon>
        <taxon>Gunneridae</taxon>
        <taxon>Pentapetalae</taxon>
        <taxon>Saxifragales</taxon>
        <taxon>Altingiaceae</taxon>
        <taxon>Liquidambar</taxon>
    </lineage>
</organism>
<gene>
    <name evidence="1" type="ORF">L1049_024887</name>
</gene>
<protein>
    <submittedName>
        <fullName evidence="1">Uncharacterized protein</fullName>
    </submittedName>
</protein>
<dbReference type="GO" id="GO:0010333">
    <property type="term" value="F:terpene synthase activity"/>
    <property type="evidence" value="ECO:0007669"/>
    <property type="project" value="InterPro"/>
</dbReference>
<sequence>MALHAPFSPILALPTRIPSLNSPKTPPTTGIYKAVRCAVGAVVIDDPTVTRRSAKYLPSVWDYDFVQSLASDYTDEKYMKQVERLKDDVRPLINGVMDPLARLELIDAI</sequence>
<dbReference type="Proteomes" id="UP001415857">
    <property type="component" value="Unassembled WGS sequence"/>
</dbReference>
<dbReference type="AlphaFoldDB" id="A0AAP0RWG1"/>
<keyword evidence="2" id="KW-1185">Reference proteome</keyword>
<dbReference type="EMBL" id="JBBPBK010000005">
    <property type="protein sequence ID" value="KAK9285688.1"/>
    <property type="molecule type" value="Genomic_DNA"/>
</dbReference>
<dbReference type="InterPro" id="IPR008930">
    <property type="entry name" value="Terpenoid_cyclase/PrenylTrfase"/>
</dbReference>
<reference evidence="1 2" key="1">
    <citation type="journal article" date="2024" name="Plant J.">
        <title>Genome sequences and population genomics reveal climatic adaptation and genomic divergence between two closely related sweetgum species.</title>
        <authorList>
            <person name="Xu W.Q."/>
            <person name="Ren C.Q."/>
            <person name="Zhang X.Y."/>
            <person name="Comes H.P."/>
            <person name="Liu X.H."/>
            <person name="Li Y.G."/>
            <person name="Kettle C.J."/>
            <person name="Jalonen R."/>
            <person name="Gaisberger H."/>
            <person name="Ma Y.Z."/>
            <person name="Qiu Y.X."/>
        </authorList>
    </citation>
    <scope>NUCLEOTIDE SEQUENCE [LARGE SCALE GENOMIC DNA]</scope>
    <source>
        <strain evidence="1">Hangzhou</strain>
    </source>
</reference>
<evidence type="ECO:0000313" key="2">
    <source>
        <dbReference type="Proteomes" id="UP001415857"/>
    </source>
</evidence>
<proteinExistence type="predicted"/>
<dbReference type="Gene3D" id="1.50.10.130">
    <property type="entry name" value="Terpene synthase, N-terminal domain"/>
    <property type="match status" value="1"/>
</dbReference>